<dbReference type="Pfam" id="PF23444">
    <property type="entry name" value="DUF7127"/>
    <property type="match status" value="1"/>
</dbReference>
<dbReference type="GeneID" id="73043935"/>
<comment type="caution">
    <text evidence="1">The sequence shown here is derived from an EMBL/GenBank/DDBJ whole genome shotgun (WGS) entry which is preliminary data.</text>
</comment>
<name>A0ABD5Q3P6_9EURY</name>
<dbReference type="RefSeq" id="WP_254268962.1">
    <property type="nucleotide sequence ID" value="NZ_CP100400.1"/>
</dbReference>
<gene>
    <name evidence="1" type="ORF">ACFO9K_13895</name>
</gene>
<dbReference type="InterPro" id="IPR055551">
    <property type="entry name" value="DUF7127"/>
</dbReference>
<evidence type="ECO:0000313" key="1">
    <source>
        <dbReference type="EMBL" id="MFC4825350.1"/>
    </source>
</evidence>
<organism evidence="1 2">
    <name type="scientific">Halorussus aquaticus</name>
    <dbReference type="NCBI Taxonomy" id="2953748"/>
    <lineage>
        <taxon>Archaea</taxon>
        <taxon>Methanobacteriati</taxon>
        <taxon>Methanobacteriota</taxon>
        <taxon>Stenosarchaea group</taxon>
        <taxon>Halobacteria</taxon>
        <taxon>Halobacteriales</taxon>
        <taxon>Haladaptataceae</taxon>
        <taxon>Halorussus</taxon>
    </lineage>
</organism>
<evidence type="ECO:0000313" key="2">
    <source>
        <dbReference type="Proteomes" id="UP001595945"/>
    </source>
</evidence>
<reference evidence="1 2" key="1">
    <citation type="journal article" date="2019" name="Int. J. Syst. Evol. Microbiol.">
        <title>The Global Catalogue of Microorganisms (GCM) 10K type strain sequencing project: providing services to taxonomists for standard genome sequencing and annotation.</title>
        <authorList>
            <consortium name="The Broad Institute Genomics Platform"/>
            <consortium name="The Broad Institute Genome Sequencing Center for Infectious Disease"/>
            <person name="Wu L."/>
            <person name="Ma J."/>
        </authorList>
    </citation>
    <scope>NUCLEOTIDE SEQUENCE [LARGE SCALE GENOMIC DNA]</scope>
    <source>
        <strain evidence="1 2">XZYJ18</strain>
    </source>
</reference>
<evidence type="ECO:0008006" key="3">
    <source>
        <dbReference type="Google" id="ProtNLM"/>
    </source>
</evidence>
<sequence length="80" mass="8738">MDAPAPLQSAADEQDDITIARREYEDENVVTVDFGRGVEAHLDVVGKTAIVVAGDRQFEFEIPDEATDVTTNDGMLIITE</sequence>
<dbReference type="AlphaFoldDB" id="A0ABD5Q3P6"/>
<proteinExistence type="predicted"/>
<accession>A0ABD5Q3P6</accession>
<protein>
    <recommendedName>
        <fullName evidence="3">Hsp20/alpha crystallin family protein</fullName>
    </recommendedName>
</protein>
<dbReference type="Proteomes" id="UP001595945">
    <property type="component" value="Unassembled WGS sequence"/>
</dbReference>
<dbReference type="EMBL" id="JBHSHT010000002">
    <property type="protein sequence ID" value="MFC4825350.1"/>
    <property type="molecule type" value="Genomic_DNA"/>
</dbReference>
<keyword evidence="2" id="KW-1185">Reference proteome</keyword>